<evidence type="ECO:0000256" key="2">
    <source>
        <dbReference type="ARBA" id="ARBA00022729"/>
    </source>
</evidence>
<dbReference type="RefSeq" id="WP_151534683.1">
    <property type="nucleotide sequence ID" value="NZ_WBOS01000003.1"/>
</dbReference>
<evidence type="ECO:0000313" key="6">
    <source>
        <dbReference type="Proteomes" id="UP000481030"/>
    </source>
</evidence>
<evidence type="ECO:0000256" key="3">
    <source>
        <dbReference type="SAM" id="Phobius"/>
    </source>
</evidence>
<keyword evidence="2" id="KW-0732">Signal</keyword>
<organism evidence="5 6">
    <name type="scientific">Cytobacillus depressus</name>
    <dbReference type="NCBI Taxonomy" id="1602942"/>
    <lineage>
        <taxon>Bacteria</taxon>
        <taxon>Bacillati</taxon>
        <taxon>Bacillota</taxon>
        <taxon>Bacilli</taxon>
        <taxon>Bacillales</taxon>
        <taxon>Bacillaceae</taxon>
        <taxon>Cytobacillus</taxon>
    </lineage>
</organism>
<keyword evidence="3" id="KW-1133">Transmembrane helix</keyword>
<keyword evidence="3" id="KW-0472">Membrane</keyword>
<comment type="caution">
    <text evidence="5">The sequence shown here is derived from an EMBL/GenBank/DDBJ whole genome shotgun (WGS) entry which is preliminary data.</text>
</comment>
<protein>
    <submittedName>
        <fullName evidence="5">Polysaccharide deacetylase family protein</fullName>
    </submittedName>
</protein>
<proteinExistence type="predicted"/>
<dbReference type="GO" id="GO:0016810">
    <property type="term" value="F:hydrolase activity, acting on carbon-nitrogen (but not peptide) bonds"/>
    <property type="evidence" value="ECO:0007669"/>
    <property type="project" value="InterPro"/>
</dbReference>
<dbReference type="AlphaFoldDB" id="A0A6L3V6G0"/>
<evidence type="ECO:0000259" key="4">
    <source>
        <dbReference type="PROSITE" id="PS51677"/>
    </source>
</evidence>
<dbReference type="Pfam" id="PF01522">
    <property type="entry name" value="Polysacc_deac_1"/>
    <property type="match status" value="1"/>
</dbReference>
<feature type="transmembrane region" description="Helical" evidence="3">
    <location>
        <begin position="6"/>
        <end position="27"/>
    </location>
</feature>
<accession>A0A6L3V6G0</accession>
<dbReference type="PANTHER" id="PTHR34216:SF3">
    <property type="entry name" value="POLY-BETA-1,6-N-ACETYL-D-GLUCOSAMINE N-DEACETYLASE"/>
    <property type="match status" value="1"/>
</dbReference>
<comment type="subcellular location">
    <subcellularLocation>
        <location evidence="1">Secreted</location>
    </subcellularLocation>
</comment>
<dbReference type="SUPFAM" id="SSF88713">
    <property type="entry name" value="Glycoside hydrolase/deacetylase"/>
    <property type="match status" value="1"/>
</dbReference>
<reference evidence="5 6" key="1">
    <citation type="journal article" date="2016" name="Antonie Van Leeuwenhoek">
        <title>Bacillus depressus sp. nov., isolated from soil of a sunflower field.</title>
        <authorList>
            <person name="Wei X."/>
            <person name="Xin D."/>
            <person name="Xin Y."/>
            <person name="Zhang H."/>
            <person name="Wang T."/>
            <person name="Zhang J."/>
        </authorList>
    </citation>
    <scope>NUCLEOTIDE SEQUENCE [LARGE SCALE GENOMIC DNA]</scope>
    <source>
        <strain evidence="5 6">BZ1</strain>
    </source>
</reference>
<dbReference type="InterPro" id="IPR051398">
    <property type="entry name" value="Polysacch_Deacetylase"/>
</dbReference>
<evidence type="ECO:0000256" key="1">
    <source>
        <dbReference type="ARBA" id="ARBA00004613"/>
    </source>
</evidence>
<dbReference type="Gene3D" id="3.20.20.370">
    <property type="entry name" value="Glycoside hydrolase/deacetylase"/>
    <property type="match status" value="1"/>
</dbReference>
<sequence length="305" mass="35143">MKKYVVSNIVFTTLFLIIIFPLCYLLYDYIIHYGVAPAVAKEPLNVSETIYNSEIRDFTGLEEYASQVPVLMYHQVIPEGNLKKQHYQENGDLEETIVTLENFTLQMDYLKEQNYTVLSLKEFELFLLEGKKVPAKSVLITFDDGFKNVFEFAYPVLKGHGFYAVHFLITGLITQEMVSYKPALHQYASIKEIRKSSDVFDYGNHTNLFHQKDVQDVSFVVAFDRGEVKNDIIQANEWLGQSTAFAAPYGEYNEDTIIMLRELYTKMAFTVQPGYAEPSGSPLEIPRWQVSPKFTLSEFMYILGK</sequence>
<dbReference type="CDD" id="cd10966">
    <property type="entry name" value="CE4_yadE_5s"/>
    <property type="match status" value="1"/>
</dbReference>
<evidence type="ECO:0000313" key="5">
    <source>
        <dbReference type="EMBL" id="KAB2336728.1"/>
    </source>
</evidence>
<dbReference type="GO" id="GO:0005975">
    <property type="term" value="P:carbohydrate metabolic process"/>
    <property type="evidence" value="ECO:0007669"/>
    <property type="project" value="InterPro"/>
</dbReference>
<dbReference type="PROSITE" id="PS51677">
    <property type="entry name" value="NODB"/>
    <property type="match status" value="1"/>
</dbReference>
<name>A0A6L3V6G0_9BACI</name>
<dbReference type="InterPro" id="IPR011330">
    <property type="entry name" value="Glyco_hydro/deAcase_b/a-brl"/>
</dbReference>
<dbReference type="Proteomes" id="UP000481030">
    <property type="component" value="Unassembled WGS sequence"/>
</dbReference>
<feature type="domain" description="NodB homology" evidence="4">
    <location>
        <begin position="136"/>
        <end position="305"/>
    </location>
</feature>
<dbReference type="PANTHER" id="PTHR34216">
    <property type="match status" value="1"/>
</dbReference>
<keyword evidence="3" id="KW-0812">Transmembrane</keyword>
<dbReference type="GO" id="GO:0005576">
    <property type="term" value="C:extracellular region"/>
    <property type="evidence" value="ECO:0007669"/>
    <property type="project" value="UniProtKB-SubCell"/>
</dbReference>
<gene>
    <name evidence="5" type="ORF">F7731_10260</name>
</gene>
<dbReference type="OrthoDB" id="9778320at2"/>
<dbReference type="EMBL" id="WBOS01000003">
    <property type="protein sequence ID" value="KAB2336728.1"/>
    <property type="molecule type" value="Genomic_DNA"/>
</dbReference>
<keyword evidence="6" id="KW-1185">Reference proteome</keyword>
<dbReference type="InterPro" id="IPR002509">
    <property type="entry name" value="NODB_dom"/>
</dbReference>